<dbReference type="EMBL" id="BPLQ01001054">
    <property type="protein sequence ID" value="GIX77807.1"/>
    <property type="molecule type" value="Genomic_DNA"/>
</dbReference>
<proteinExistence type="predicted"/>
<keyword evidence="2" id="KW-1185">Reference proteome</keyword>
<organism evidence="1 2">
    <name type="scientific">Caerostris darwini</name>
    <dbReference type="NCBI Taxonomy" id="1538125"/>
    <lineage>
        <taxon>Eukaryota</taxon>
        <taxon>Metazoa</taxon>
        <taxon>Ecdysozoa</taxon>
        <taxon>Arthropoda</taxon>
        <taxon>Chelicerata</taxon>
        <taxon>Arachnida</taxon>
        <taxon>Araneae</taxon>
        <taxon>Araneomorphae</taxon>
        <taxon>Entelegynae</taxon>
        <taxon>Araneoidea</taxon>
        <taxon>Araneidae</taxon>
        <taxon>Caerostris</taxon>
    </lineage>
</organism>
<gene>
    <name evidence="1" type="primary">AVEN_71620_1</name>
    <name evidence="1" type="ORF">CDAR_85061</name>
</gene>
<dbReference type="AlphaFoldDB" id="A0AAV4MZ27"/>
<name>A0AAV4MZ27_9ARAC</name>
<dbReference type="Proteomes" id="UP001054837">
    <property type="component" value="Unassembled WGS sequence"/>
</dbReference>
<evidence type="ECO:0000313" key="1">
    <source>
        <dbReference type="EMBL" id="GIX77807.1"/>
    </source>
</evidence>
<accession>A0AAV4MZ27</accession>
<evidence type="ECO:0000313" key="2">
    <source>
        <dbReference type="Proteomes" id="UP001054837"/>
    </source>
</evidence>
<comment type="caution">
    <text evidence="1">The sequence shown here is derived from an EMBL/GenBank/DDBJ whole genome shotgun (WGS) entry which is preliminary data.</text>
</comment>
<protein>
    <submittedName>
        <fullName evidence="1">Uncharacterized protein</fullName>
    </submittedName>
</protein>
<sequence>MVNSVAKLQFSTTIVNAVSWESHLQCNDTPQLSTVIPFTSKQKICSPSDISFKWKFHKTGKHQCVLHFTDGIITTVISQRFIFDVYPKLQKATIVVRNTVKTNEAIPIIINILPRSHTTINLRILNTYNNSTVFKSTSSVFLNLFSTSYSFIEEGRFIIHVFAFNPVSQVHTETSVAVKDPITDLIVEPSRSVLFVKTNSEIKFRASFTKGTDVQCKWTVHCSMCNPLQKKIYSFAIINCYFVHTFVLVGICNLSLSVTNEISAASPPFAWKVFVEEPITNLQVSVPEAVLSQSVVKIEAFIPNMFHEVDVIVRTKSSRVKAQYDPETSIYRAELMTGSEKTVEWIGIRGFNNVSQSVSRHPVLVIPQIGEVSIRSCGCFLVGNSAQFLVLIDGGFQTTEYKSLLLQHCDDPSFSRKIDESSNKPIAVGQRESTVHCASKTLYR</sequence>
<reference evidence="1 2" key="1">
    <citation type="submission" date="2021-06" db="EMBL/GenBank/DDBJ databases">
        <title>Caerostris darwini draft genome.</title>
        <authorList>
            <person name="Kono N."/>
            <person name="Arakawa K."/>
        </authorList>
    </citation>
    <scope>NUCLEOTIDE SEQUENCE [LARGE SCALE GENOMIC DNA]</scope>
</reference>